<dbReference type="GeneID" id="27708449"/>
<dbReference type="SUPFAM" id="SSF50129">
    <property type="entry name" value="GroES-like"/>
    <property type="match status" value="1"/>
</dbReference>
<evidence type="ECO:0000256" key="5">
    <source>
        <dbReference type="SAM" id="MobiDB-lite"/>
    </source>
</evidence>
<dbReference type="PANTHER" id="PTHR42940:SF8">
    <property type="entry name" value="VACUOLAR PROTEIN SORTING-ASSOCIATED PROTEIN 11"/>
    <property type="match status" value="1"/>
</dbReference>
<dbReference type="Pfam" id="PF08240">
    <property type="entry name" value="ADH_N"/>
    <property type="match status" value="1"/>
</dbReference>
<evidence type="ECO:0000256" key="2">
    <source>
        <dbReference type="ARBA" id="ARBA00022723"/>
    </source>
</evidence>
<protein>
    <recommendedName>
        <fullName evidence="6">Alcohol dehydrogenase-like N-terminal domain-containing protein</fullName>
    </recommendedName>
</protein>
<keyword evidence="8" id="KW-1185">Reference proteome</keyword>
<dbReference type="InterPro" id="IPR011032">
    <property type="entry name" value="GroES-like_sf"/>
</dbReference>
<organism evidence="7 8">
    <name type="scientific">Fonsecaea multimorphosa CBS 102226</name>
    <dbReference type="NCBI Taxonomy" id="1442371"/>
    <lineage>
        <taxon>Eukaryota</taxon>
        <taxon>Fungi</taxon>
        <taxon>Dikarya</taxon>
        <taxon>Ascomycota</taxon>
        <taxon>Pezizomycotina</taxon>
        <taxon>Eurotiomycetes</taxon>
        <taxon>Chaetothyriomycetidae</taxon>
        <taxon>Chaetothyriales</taxon>
        <taxon>Herpotrichiellaceae</taxon>
        <taxon>Fonsecaea</taxon>
    </lineage>
</organism>
<dbReference type="RefSeq" id="XP_016635273.1">
    <property type="nucleotide sequence ID" value="XM_016773216.1"/>
</dbReference>
<gene>
    <name evidence="7" type="ORF">Z520_02703</name>
</gene>
<dbReference type="STRING" id="1442371.A0A0D2HGV0"/>
<evidence type="ECO:0000259" key="6">
    <source>
        <dbReference type="Pfam" id="PF08240"/>
    </source>
</evidence>
<feature type="domain" description="Alcohol dehydrogenase-like N-terminal" evidence="6">
    <location>
        <begin position="247"/>
        <end position="331"/>
    </location>
</feature>
<comment type="cofactor">
    <cofactor evidence="1">
        <name>Zn(2+)</name>
        <dbReference type="ChEBI" id="CHEBI:29105"/>
    </cofactor>
</comment>
<dbReference type="PROSITE" id="PS00059">
    <property type="entry name" value="ADH_ZINC"/>
    <property type="match status" value="1"/>
</dbReference>
<dbReference type="GO" id="GO:0004022">
    <property type="term" value="F:alcohol dehydrogenase (NAD+) activity"/>
    <property type="evidence" value="ECO:0007669"/>
    <property type="project" value="TreeGrafter"/>
</dbReference>
<dbReference type="InterPro" id="IPR002328">
    <property type="entry name" value="ADH_Zn_CS"/>
</dbReference>
<evidence type="ECO:0000313" key="7">
    <source>
        <dbReference type="EMBL" id="KIY01151.1"/>
    </source>
</evidence>
<name>A0A0D2HGV0_9EURO</name>
<evidence type="ECO:0000256" key="1">
    <source>
        <dbReference type="ARBA" id="ARBA00001947"/>
    </source>
</evidence>
<evidence type="ECO:0000313" key="8">
    <source>
        <dbReference type="Proteomes" id="UP000053411"/>
    </source>
</evidence>
<feature type="region of interest" description="Disordered" evidence="5">
    <location>
        <begin position="130"/>
        <end position="162"/>
    </location>
</feature>
<dbReference type="Proteomes" id="UP000053411">
    <property type="component" value="Unassembled WGS sequence"/>
</dbReference>
<dbReference type="InterPro" id="IPR013154">
    <property type="entry name" value="ADH-like_N"/>
</dbReference>
<sequence length="362" mass="39636">MSRRSSTIDDPLLDHWICLDEDEPSASLRLVDSFGIFLHENEFQEVLDANSSNAEEVNMDSTQVIRSFCATANEKQFLNMVACNIGGKLVPQEWGQGQPAVSPIPFVAETATMNPSQIMKSACTSANKRILPNPEASATTDDENSQQPIRRSPIATPITNNVDTKLGKRGQERRPLPAVQKKAKLSRLWVTDDIFRLDKKSFTDAIAILQDDGEDEERFMEPSTDLLVESAGSPSSVEKIELQPLQSKEVLVRLVATGVCHSNVAVQSGKLPGRFPSVLGHEGAGIIEEVGDAVKRVKVGGHVLLSFMYCKQCRSCQRNQVYACRNFSPLNWSGSRPDGTPLLSQNGTERMCMAASLASCPS</sequence>
<dbReference type="GO" id="GO:0008270">
    <property type="term" value="F:zinc ion binding"/>
    <property type="evidence" value="ECO:0007669"/>
    <property type="project" value="InterPro"/>
</dbReference>
<evidence type="ECO:0000256" key="3">
    <source>
        <dbReference type="ARBA" id="ARBA00022833"/>
    </source>
</evidence>
<dbReference type="Gene3D" id="3.90.180.10">
    <property type="entry name" value="Medium-chain alcohol dehydrogenases, catalytic domain"/>
    <property type="match status" value="1"/>
</dbReference>
<dbReference type="PANTHER" id="PTHR42940">
    <property type="entry name" value="ALCOHOL DEHYDROGENASE 1-RELATED"/>
    <property type="match status" value="1"/>
</dbReference>
<reference evidence="7 8" key="1">
    <citation type="submission" date="2015-01" db="EMBL/GenBank/DDBJ databases">
        <title>The Genome Sequence of Fonsecaea multimorphosa CBS 102226.</title>
        <authorList>
            <consortium name="The Broad Institute Genomics Platform"/>
            <person name="Cuomo C."/>
            <person name="de Hoog S."/>
            <person name="Gorbushina A."/>
            <person name="Stielow B."/>
            <person name="Teixiera M."/>
            <person name="Abouelleil A."/>
            <person name="Chapman S.B."/>
            <person name="Priest M."/>
            <person name="Young S.K."/>
            <person name="Wortman J."/>
            <person name="Nusbaum C."/>
            <person name="Birren B."/>
        </authorList>
    </citation>
    <scope>NUCLEOTIDE SEQUENCE [LARGE SCALE GENOMIC DNA]</scope>
    <source>
        <strain evidence="7 8">CBS 102226</strain>
    </source>
</reference>
<keyword evidence="4" id="KW-0560">Oxidoreductase</keyword>
<accession>A0A0D2HGV0</accession>
<dbReference type="AlphaFoldDB" id="A0A0D2HGV0"/>
<dbReference type="VEuPathDB" id="FungiDB:Z520_02703"/>
<keyword evidence="3" id="KW-0862">Zinc</keyword>
<evidence type="ECO:0000256" key="4">
    <source>
        <dbReference type="ARBA" id="ARBA00023002"/>
    </source>
</evidence>
<proteinExistence type="predicted"/>
<dbReference type="EMBL" id="KN848065">
    <property type="protein sequence ID" value="KIY01151.1"/>
    <property type="molecule type" value="Genomic_DNA"/>
</dbReference>
<dbReference type="OrthoDB" id="1560166at2759"/>
<keyword evidence="2" id="KW-0479">Metal-binding</keyword>
<dbReference type="GO" id="GO:0005737">
    <property type="term" value="C:cytoplasm"/>
    <property type="evidence" value="ECO:0007669"/>
    <property type="project" value="TreeGrafter"/>
</dbReference>